<keyword evidence="2" id="KW-1185">Reference proteome</keyword>
<accession>A0A0C1UHP0</accession>
<organism evidence="1 2">
    <name type="scientific">Clostridium argentinense CDC 2741</name>
    <dbReference type="NCBI Taxonomy" id="1418104"/>
    <lineage>
        <taxon>Bacteria</taxon>
        <taxon>Bacillati</taxon>
        <taxon>Bacillota</taxon>
        <taxon>Clostridia</taxon>
        <taxon>Eubacteriales</taxon>
        <taxon>Clostridiaceae</taxon>
        <taxon>Clostridium</taxon>
    </lineage>
</organism>
<sequence>MKNKFFIDMNSYLKVNKEIKKLNYFLDLLRIHYDDNEIHKERLNIAIDAGKLLYRKVN</sequence>
<dbReference type="RefSeq" id="WP_160289206.1">
    <property type="nucleotide sequence ID" value="NZ_AYSO01000015.1"/>
</dbReference>
<comment type="caution">
    <text evidence="1">The sequence shown here is derived from an EMBL/GenBank/DDBJ whole genome shotgun (WGS) entry which is preliminary data.</text>
</comment>
<evidence type="ECO:0000313" key="1">
    <source>
        <dbReference type="EMBL" id="KIE46890.1"/>
    </source>
</evidence>
<evidence type="ECO:0000313" key="2">
    <source>
        <dbReference type="Proteomes" id="UP000031366"/>
    </source>
</evidence>
<dbReference type="AlphaFoldDB" id="A0A0C1UHP0"/>
<protein>
    <submittedName>
        <fullName evidence="1">Uncharacterized protein</fullName>
    </submittedName>
</protein>
<dbReference type="Proteomes" id="UP000031366">
    <property type="component" value="Unassembled WGS sequence"/>
</dbReference>
<dbReference type="EMBL" id="AYSO01000015">
    <property type="protein sequence ID" value="KIE46890.1"/>
    <property type="molecule type" value="Genomic_DNA"/>
</dbReference>
<proteinExistence type="predicted"/>
<gene>
    <name evidence="1" type="ORF">U732_1269</name>
</gene>
<reference evidence="1 2" key="1">
    <citation type="journal article" date="2015" name="Infect. Genet. Evol.">
        <title>Genomic sequences of six botulinum neurotoxin-producing strains representing three clostridial species illustrate the mobility and diversity of botulinum neurotoxin genes.</title>
        <authorList>
            <person name="Smith T.J."/>
            <person name="Hill K.K."/>
            <person name="Xie G."/>
            <person name="Foley B.T."/>
            <person name="Williamson C.H."/>
            <person name="Foster J.T."/>
            <person name="Johnson S.L."/>
            <person name="Chertkov O."/>
            <person name="Teshima H."/>
            <person name="Gibbons H.S."/>
            <person name="Johnsky L.A."/>
            <person name="Karavis M.A."/>
            <person name="Smith L.A."/>
        </authorList>
    </citation>
    <scope>NUCLEOTIDE SEQUENCE [LARGE SCALE GENOMIC DNA]</scope>
    <source>
        <strain evidence="1 2">CDC 2741</strain>
    </source>
</reference>
<name>A0A0C1UHP0_9CLOT</name>